<protein>
    <submittedName>
        <fullName evidence="2">Serine/threonine specific protein phosphatases domain-containing protein</fullName>
    </submittedName>
</protein>
<dbReference type="Proteomes" id="UP000887580">
    <property type="component" value="Unplaced"/>
</dbReference>
<accession>A0AC35GPZ4</accession>
<evidence type="ECO:0000313" key="2">
    <source>
        <dbReference type="WBParaSite" id="PS1159_v2.g7557.t1"/>
    </source>
</evidence>
<name>A0AC35GPZ4_9BILA</name>
<sequence length="423" mass="47344">MKNIKFEKILKRINTEIFEIPRQQENRITNETEIMQFKASQKLQNLQEIRSNLRSQNENRQKAGAESSMKNAGGTIGMEPSYATIGMSADKCDPEPLIKYLWGYLVGFLEEQPPPLYLAKPLLHILREAVTILQSEPTVIDLQGTVTIIGGVHGHGTVTIIGGVHGHGDSLMYHMSYSGLPPTATYVFLGNYVGEGFAPHECLFLLLALKVKFPKHIYLLKGCFEDPDVLKGHDFTGGLQKRGLMEDPLVWCYIEQIMHSFPLAAILYDSYLCISGGIGTELMKYGIPGLRAVSRPATLMSHISITMECQWACLKLSGDSEVQTDGSPMFTEEMVTKFCAENKLRMIIRSRQLVAEGILNFPEQMITLWTPVSFLDSFRNASVSLRLNGENHKASIMKYQTHDREAQSLDDDKPPAGRNAMIL</sequence>
<organism evidence="1 2">
    <name type="scientific">Panagrolaimus sp. PS1159</name>
    <dbReference type="NCBI Taxonomy" id="55785"/>
    <lineage>
        <taxon>Eukaryota</taxon>
        <taxon>Metazoa</taxon>
        <taxon>Ecdysozoa</taxon>
        <taxon>Nematoda</taxon>
        <taxon>Chromadorea</taxon>
        <taxon>Rhabditida</taxon>
        <taxon>Tylenchina</taxon>
        <taxon>Panagrolaimomorpha</taxon>
        <taxon>Panagrolaimoidea</taxon>
        <taxon>Panagrolaimidae</taxon>
        <taxon>Panagrolaimus</taxon>
    </lineage>
</organism>
<reference evidence="2" key="1">
    <citation type="submission" date="2022-11" db="UniProtKB">
        <authorList>
            <consortium name="WormBaseParasite"/>
        </authorList>
    </citation>
    <scope>IDENTIFICATION</scope>
</reference>
<dbReference type="WBParaSite" id="PS1159_v2.g7557.t1">
    <property type="protein sequence ID" value="PS1159_v2.g7557.t1"/>
    <property type="gene ID" value="PS1159_v2.g7557"/>
</dbReference>
<proteinExistence type="predicted"/>
<evidence type="ECO:0000313" key="1">
    <source>
        <dbReference type="Proteomes" id="UP000887580"/>
    </source>
</evidence>